<organism evidence="3 4">
    <name type="scientific">Marasmius tenuissimus</name>
    <dbReference type="NCBI Taxonomy" id="585030"/>
    <lineage>
        <taxon>Eukaryota</taxon>
        <taxon>Fungi</taxon>
        <taxon>Dikarya</taxon>
        <taxon>Basidiomycota</taxon>
        <taxon>Agaricomycotina</taxon>
        <taxon>Agaricomycetes</taxon>
        <taxon>Agaricomycetidae</taxon>
        <taxon>Agaricales</taxon>
        <taxon>Marasmiineae</taxon>
        <taxon>Marasmiaceae</taxon>
        <taxon>Marasmius</taxon>
    </lineage>
</organism>
<sequence length="766" mass="88548">MNPGLSPIFTAEKYTKTRFRPDFDTSSTSLGFLWKRIWGSEQNPYYTADGGSRHPETRKEEINDTLRWLRTPSSSSAPVLWIHGPAGVGKSVIAQELYTECVEKELVSSFFFSSTHPTTNTSAHFVRAILYDLVEVRPELRQPVSRILNSNPAIWEASLEEQFETLIIGAFQSTSFVQRLHPVRRKKPDLLMIYGLEEMDEAQRISDMILSNLNEGRFPLRCIIFSQTDSNIGKLLDNHPLRHLTSPIAIRPKNTDRDIRTFLNSSFSEIRSDREDEAERFPDLWPSHVDFEAVIQNSQSLFVYAYMFIEAVKDDNEQILHHPSFLMTDILDETRAKAGHLSPLDCLYRYIALKAGQDCPNREELMEILTSILLFRFTAGAASPLFVELVWNFSSDLARNPAYFRAQIRAACYFVSYGGYNDTDIRFKHSSIMDFLRDPARAGPFHIDESQSYHTLVRRWLQRLNQLAHADMEFGFDRPAMKTLWEQWATFITSSREPDETVISYLLAFDLSILFTRALSIWLVGSRPFRSLFRNLKMVADWLENCDLPDAKRLCRRFTIAQRAIHVQATIPSTVRDDLIAWLIFDLSSCKYACGSTKRVQDSVRANASSIKFVVVGEDCKCSSDSPDTNLLHLQVQDGYIAILDMFSNELSNINPRRTQSRDLARALIFNILGSSLLSLCGPNHDLLPWCRQTIEFSKKIRGRFQYDRSGIVAEEYVECRMTTLRWLKSFDSDKDRQIRELIRSLENFVPEESWWHKFLMLLWPW</sequence>
<evidence type="ECO:0000313" key="3">
    <source>
        <dbReference type="EMBL" id="KAL0059517.1"/>
    </source>
</evidence>
<dbReference type="EMBL" id="JBBXMP010000222">
    <property type="protein sequence ID" value="KAL0059517.1"/>
    <property type="molecule type" value="Genomic_DNA"/>
</dbReference>
<accession>A0ABR2ZGC6</accession>
<evidence type="ECO:0000313" key="4">
    <source>
        <dbReference type="Proteomes" id="UP001437256"/>
    </source>
</evidence>
<dbReference type="PANTHER" id="PTHR10039">
    <property type="entry name" value="AMELOGENIN"/>
    <property type="match status" value="1"/>
</dbReference>
<dbReference type="InterPro" id="IPR056884">
    <property type="entry name" value="NPHP3-like_N"/>
</dbReference>
<dbReference type="Proteomes" id="UP001437256">
    <property type="component" value="Unassembled WGS sequence"/>
</dbReference>
<reference evidence="3 4" key="1">
    <citation type="submission" date="2024-05" db="EMBL/GenBank/DDBJ databases">
        <title>A draft genome resource for the thread blight pathogen Marasmius tenuissimus strain MS-2.</title>
        <authorList>
            <person name="Yulfo-Soto G.E."/>
            <person name="Baruah I.K."/>
            <person name="Amoako-Attah I."/>
            <person name="Bukari Y."/>
            <person name="Meinhardt L.W."/>
            <person name="Bailey B.A."/>
            <person name="Cohen S.P."/>
        </authorList>
    </citation>
    <scope>NUCLEOTIDE SEQUENCE [LARGE SCALE GENOMIC DNA]</scope>
    <source>
        <strain evidence="3 4">MS-2</strain>
    </source>
</reference>
<feature type="domain" description="Nephrocystin 3-like N-terminal" evidence="2">
    <location>
        <begin position="66"/>
        <end position="226"/>
    </location>
</feature>
<gene>
    <name evidence="3" type="ORF">AAF712_013748</name>
</gene>
<protein>
    <recommendedName>
        <fullName evidence="2">Nephrocystin 3-like N-terminal domain-containing protein</fullName>
    </recommendedName>
</protein>
<dbReference type="SUPFAM" id="SSF52540">
    <property type="entry name" value="P-loop containing nucleoside triphosphate hydrolases"/>
    <property type="match status" value="1"/>
</dbReference>
<keyword evidence="1" id="KW-0677">Repeat</keyword>
<evidence type="ECO:0000256" key="1">
    <source>
        <dbReference type="ARBA" id="ARBA00022737"/>
    </source>
</evidence>
<name>A0ABR2ZGC6_9AGAR</name>
<keyword evidence="4" id="KW-1185">Reference proteome</keyword>
<proteinExistence type="predicted"/>
<dbReference type="InterPro" id="IPR027417">
    <property type="entry name" value="P-loop_NTPase"/>
</dbReference>
<dbReference type="Gene3D" id="3.40.50.300">
    <property type="entry name" value="P-loop containing nucleotide triphosphate hydrolases"/>
    <property type="match status" value="1"/>
</dbReference>
<dbReference type="Pfam" id="PF24883">
    <property type="entry name" value="NPHP3_N"/>
    <property type="match status" value="1"/>
</dbReference>
<comment type="caution">
    <text evidence="3">The sequence shown here is derived from an EMBL/GenBank/DDBJ whole genome shotgun (WGS) entry which is preliminary data.</text>
</comment>
<evidence type="ECO:0000259" key="2">
    <source>
        <dbReference type="Pfam" id="PF24883"/>
    </source>
</evidence>
<dbReference type="PANTHER" id="PTHR10039:SF17">
    <property type="entry name" value="FUNGAL STAND N-TERMINAL GOODBYE DOMAIN-CONTAINING PROTEIN-RELATED"/>
    <property type="match status" value="1"/>
</dbReference>